<organism evidence="1">
    <name type="scientific">Bradyrhizobium barranii subsp. barranii</name>
    <dbReference type="NCBI Taxonomy" id="2823807"/>
    <lineage>
        <taxon>Bacteria</taxon>
        <taxon>Pseudomonadati</taxon>
        <taxon>Pseudomonadota</taxon>
        <taxon>Alphaproteobacteria</taxon>
        <taxon>Hyphomicrobiales</taxon>
        <taxon>Nitrobacteraceae</taxon>
        <taxon>Bradyrhizobium</taxon>
        <taxon>Bradyrhizobium barranii</taxon>
    </lineage>
</organism>
<evidence type="ECO:0000313" key="3">
    <source>
        <dbReference type="Proteomes" id="UP000564836"/>
    </source>
</evidence>
<proteinExistence type="predicted"/>
<dbReference type="AlphaFoldDB" id="A0A7Z0QD43"/>
<reference evidence="2 3" key="1">
    <citation type="journal article" date="2017" name="Syst. Appl. Microbiol.">
        <title>Soybeans inoculated with root zone soils of Canadian native legumes harbour diverse and novel Bradyrhizobium spp. that possess agricultural potential.</title>
        <authorList>
            <person name="Bromfield E.S.P."/>
            <person name="Cloutier S."/>
            <person name="Tambong J.T."/>
            <person name="Tran Thi T.V."/>
        </authorList>
    </citation>
    <scope>NUCLEOTIDE SEQUENCE [LARGE SCALE GENOMIC DNA]</scope>
    <source>
        <strain evidence="2 3">323S2</strain>
    </source>
</reference>
<evidence type="ECO:0000313" key="1">
    <source>
        <dbReference type="EMBL" id="NYY92290.1"/>
    </source>
</evidence>
<protein>
    <submittedName>
        <fullName evidence="1">Uncharacterized protein</fullName>
    </submittedName>
</protein>
<dbReference type="EMBL" id="CP088280">
    <property type="protein sequence ID" value="UGX91740.1"/>
    <property type="molecule type" value="Genomic_DNA"/>
</dbReference>
<gene>
    <name evidence="2" type="ORF">G6321_00039255</name>
    <name evidence="1" type="ORF">G6321_29090</name>
</gene>
<dbReference type="RefSeq" id="WP_166350394.1">
    <property type="nucleotide sequence ID" value="NZ_CP088280.1"/>
</dbReference>
<name>A0A7Z0QD43_9BRAD</name>
<dbReference type="Proteomes" id="UP000564836">
    <property type="component" value="Chromosome"/>
</dbReference>
<accession>A0A7Z0QD43</accession>
<sequence>MRQGHAPGHVRETFCCAIDAFLEWKPGDPEPVVEYEIDYEPRLIPISRACTLVWNCNDIMPDLGFRQLRDDAQLDMKKRTYAACARAMHTAILEQLPKEG</sequence>
<reference evidence="2 3" key="3">
    <citation type="journal article" date="2022" name="Int. J. Syst. Evol. Microbiol.">
        <title>Strains of Bradyrhizobium barranii sp. nov. associated with legumes native to Canada are symbionts of soybeans and belong to different subspecies (subsp. barranii subsp. nov. and subsp. apii subsp. nov.) and symbiovars (sv. glycinearum and sv. septentrionale).</title>
        <authorList>
            <person name="Bromfield E.S.P."/>
            <person name="Cloutier S."/>
            <person name="Wasai-Hara S."/>
            <person name="Minamisawa K."/>
        </authorList>
    </citation>
    <scope>NUCLEOTIDE SEQUENCE [LARGE SCALE GENOMIC DNA]</scope>
    <source>
        <strain evidence="2 3">323S2</strain>
    </source>
</reference>
<dbReference type="EMBL" id="JACBFH010000001">
    <property type="protein sequence ID" value="NYY92290.1"/>
    <property type="molecule type" value="Genomic_DNA"/>
</dbReference>
<reference evidence="1" key="2">
    <citation type="submission" date="2020-06" db="EMBL/GenBank/DDBJ databases">
        <title>Whole Genome Sequence of Bradyrhizobium sp. Strain 323S2.</title>
        <authorList>
            <person name="Bromfield E.S.P."/>
        </authorList>
    </citation>
    <scope>NUCLEOTIDE SEQUENCE [LARGE SCALE GENOMIC DNA]</scope>
    <source>
        <strain evidence="1">323S2</strain>
    </source>
</reference>
<evidence type="ECO:0000313" key="2">
    <source>
        <dbReference type="EMBL" id="UGX91740.1"/>
    </source>
</evidence>